<evidence type="ECO:0000256" key="1">
    <source>
        <dbReference type="SAM" id="MobiDB-lite"/>
    </source>
</evidence>
<name>A0A6M3SZV7_9CAUD</name>
<organism evidence="2 3">
    <name type="scientific">Microbacterium phage Nobel</name>
    <dbReference type="NCBI Taxonomy" id="2725614"/>
    <lineage>
        <taxon>Viruses</taxon>
        <taxon>Duplodnaviria</taxon>
        <taxon>Heunggongvirae</taxon>
        <taxon>Uroviricota</taxon>
        <taxon>Caudoviricetes</taxon>
        <taxon>Orlajensenviridae</taxon>
        <taxon>Pelczarvirinae</taxon>
        <taxon>Paopuvirus</taxon>
        <taxon>Paopuvirus nobel</taxon>
    </lineage>
</organism>
<reference evidence="2 3" key="1">
    <citation type="submission" date="2020-04" db="EMBL/GenBank/DDBJ databases">
        <authorList>
            <person name="Ariel J.D."/>
            <person name="Backlas-Cruz J."/>
            <person name="Chaudhry M.A."/>
            <person name="Chin A."/>
            <person name="Dicamillo L.T."/>
            <person name="Ediriweera G."/>
            <person name="Godshall S.L."/>
            <person name="Guda A."/>
            <person name="Heck A.E."/>
            <person name="Hornbaker A.C."/>
            <person name="Kubiak E.V."/>
            <person name="Lamb G.M."/>
            <person name="Mahmood A."/>
            <person name="Mehta I.R."/>
            <person name="Mula M."/>
            <person name="Mulukutla S."/>
            <person name="Pottasseril K.S."/>
            <person name="Rub H.A."/>
            <person name="Shah S.M."/>
            <person name="Solanky R.M."/>
            <person name="Suh J.C."/>
            <person name="Evtimov V.S."/>
            <person name="Gurney S.M.R."/>
            <person name="Garlena R.A."/>
            <person name="Russell D.A."/>
            <person name="Pope W.H."/>
            <person name="Jacobs-Sera D."/>
            <person name="Hatfull G.F."/>
        </authorList>
    </citation>
    <scope>NUCLEOTIDE SEQUENCE [LARGE SCALE GENOMIC DNA]</scope>
</reference>
<dbReference type="KEGG" id="vg:62648621"/>
<protein>
    <submittedName>
        <fullName evidence="2">Uncharacterized protein</fullName>
    </submittedName>
</protein>
<sequence length="99" mass="10437">MTLIEDVLSEQIAALRASAGLFVRQRADALAAAEAAAVQAAGADARAAALQAELDAYRELLQPAEPAPEIPETEPADEPPADETTPPLYQQLLTEREGN</sequence>
<feature type="compositionally biased region" description="Acidic residues" evidence="1">
    <location>
        <begin position="71"/>
        <end position="81"/>
    </location>
</feature>
<dbReference type="RefSeq" id="YP_009996702.1">
    <property type="nucleotide sequence ID" value="NC_052936.1"/>
</dbReference>
<evidence type="ECO:0000313" key="2">
    <source>
        <dbReference type="EMBL" id="QJD50740.1"/>
    </source>
</evidence>
<evidence type="ECO:0000313" key="3">
    <source>
        <dbReference type="Proteomes" id="UP000501212"/>
    </source>
</evidence>
<accession>A0A6M3SZV7</accession>
<proteinExistence type="predicted"/>
<dbReference type="Proteomes" id="UP000501212">
    <property type="component" value="Segment"/>
</dbReference>
<dbReference type="GeneID" id="62648621"/>
<gene>
    <name evidence="2" type="primary">16</name>
    <name evidence="2" type="ORF">SEA_NOBEL_16</name>
</gene>
<keyword evidence="3" id="KW-1185">Reference proteome</keyword>
<feature type="region of interest" description="Disordered" evidence="1">
    <location>
        <begin position="62"/>
        <end position="99"/>
    </location>
</feature>
<dbReference type="EMBL" id="MT310864">
    <property type="protein sequence ID" value="QJD50740.1"/>
    <property type="molecule type" value="Genomic_DNA"/>
</dbReference>